<reference evidence="4" key="1">
    <citation type="journal article" date="2023" name="Proc. Natl. Acad. Sci. U.S.A.">
        <title>Genomic and structural basis for evolution of tropane alkaloid biosynthesis.</title>
        <authorList>
            <person name="Wanga Y.-J."/>
            <person name="Taina T."/>
            <person name="Yua J.-Y."/>
            <person name="Lia J."/>
            <person name="Xua B."/>
            <person name="Chenc J."/>
            <person name="D'Auriad J.C."/>
            <person name="Huanga J.-P."/>
            <person name="Huanga S.-X."/>
        </authorList>
    </citation>
    <scope>NUCLEOTIDE SEQUENCE [LARGE SCALE GENOMIC DNA]</scope>
    <source>
        <strain evidence="4">cv. KIB-2019</strain>
    </source>
</reference>
<organism evidence="3 4">
    <name type="scientific">Anisodus acutangulus</name>
    <dbReference type="NCBI Taxonomy" id="402998"/>
    <lineage>
        <taxon>Eukaryota</taxon>
        <taxon>Viridiplantae</taxon>
        <taxon>Streptophyta</taxon>
        <taxon>Embryophyta</taxon>
        <taxon>Tracheophyta</taxon>
        <taxon>Spermatophyta</taxon>
        <taxon>Magnoliopsida</taxon>
        <taxon>eudicotyledons</taxon>
        <taxon>Gunneridae</taxon>
        <taxon>Pentapetalae</taxon>
        <taxon>asterids</taxon>
        <taxon>lamiids</taxon>
        <taxon>Solanales</taxon>
        <taxon>Solanaceae</taxon>
        <taxon>Solanoideae</taxon>
        <taxon>Hyoscyameae</taxon>
        <taxon>Anisodus</taxon>
    </lineage>
</organism>
<gene>
    <name evidence="3" type="ORF">K7X08_000136</name>
</gene>
<keyword evidence="1" id="KW-0677">Repeat</keyword>
<protein>
    <recommendedName>
        <fullName evidence="5">Pentatricopeptide repeat-containing protein</fullName>
    </recommendedName>
</protein>
<evidence type="ECO:0000313" key="3">
    <source>
        <dbReference type="EMBL" id="KAJ8550766.1"/>
    </source>
</evidence>
<keyword evidence="4" id="KW-1185">Reference proteome</keyword>
<evidence type="ECO:0000256" key="1">
    <source>
        <dbReference type="ARBA" id="ARBA00022737"/>
    </source>
</evidence>
<dbReference type="Pfam" id="PF13041">
    <property type="entry name" value="PPR_2"/>
    <property type="match status" value="1"/>
</dbReference>
<name>A0A9Q1RD84_9SOLA</name>
<evidence type="ECO:0000256" key="2">
    <source>
        <dbReference type="PROSITE-ProRule" id="PRU00708"/>
    </source>
</evidence>
<proteinExistence type="predicted"/>
<sequence length="264" mass="30103">MKAISEVMRKFGDEKSTLLDEYERITFEIQLNQAILARSLSEPGRRSTTQLAPPPLLAAGDTTEQGLCRHRRRRGYGFQKVMKKLLKPILGKMKGDYRIIETPPDPKDPRVEAAYDLLLNIKKSKIKPDLYTYTAVIDGFCKHIVAWGEIGAGLSIYKEMLNFEFEVDGMMVNSLLRGLCRLARKLKEFLEDAYQVFVKMRSRRLVIDPVGYELVIEAFCSGNKLDKAMECLYEIVRIGCSPKAFTFSNVIRVLCLEGDVDKAY</sequence>
<dbReference type="Gene3D" id="1.25.40.10">
    <property type="entry name" value="Tetratricopeptide repeat domain"/>
    <property type="match status" value="2"/>
</dbReference>
<comment type="caution">
    <text evidence="3">The sequence shown here is derived from an EMBL/GenBank/DDBJ whole genome shotgun (WGS) entry which is preliminary data.</text>
</comment>
<dbReference type="PANTHER" id="PTHR48196:SF1">
    <property type="entry name" value="DUF630 DOMAIN-CONTAINING PROTEIN"/>
    <property type="match status" value="1"/>
</dbReference>
<dbReference type="PANTHER" id="PTHR48196">
    <property type="entry name" value="DUF630 DOMAIN-CONTAINING PROTEIN"/>
    <property type="match status" value="1"/>
</dbReference>
<dbReference type="InterPro" id="IPR011990">
    <property type="entry name" value="TPR-like_helical_dom_sf"/>
</dbReference>
<feature type="repeat" description="PPR" evidence="2">
    <location>
        <begin position="208"/>
        <end position="242"/>
    </location>
</feature>
<evidence type="ECO:0008006" key="5">
    <source>
        <dbReference type="Google" id="ProtNLM"/>
    </source>
</evidence>
<evidence type="ECO:0000313" key="4">
    <source>
        <dbReference type="Proteomes" id="UP001152561"/>
    </source>
</evidence>
<dbReference type="Pfam" id="PF01535">
    <property type="entry name" value="PPR"/>
    <property type="match status" value="2"/>
</dbReference>
<dbReference type="Proteomes" id="UP001152561">
    <property type="component" value="Unassembled WGS sequence"/>
</dbReference>
<dbReference type="PROSITE" id="PS51375">
    <property type="entry name" value="PPR"/>
    <property type="match status" value="1"/>
</dbReference>
<dbReference type="OrthoDB" id="1707312at2759"/>
<dbReference type="EMBL" id="JAJAGQ010000010">
    <property type="protein sequence ID" value="KAJ8550766.1"/>
    <property type="molecule type" value="Genomic_DNA"/>
</dbReference>
<dbReference type="InterPro" id="IPR002885">
    <property type="entry name" value="PPR_rpt"/>
</dbReference>
<accession>A0A9Q1RD84</accession>
<dbReference type="AlphaFoldDB" id="A0A9Q1RD84"/>